<dbReference type="EMBL" id="NEVP01000001">
    <property type="protein sequence ID" value="OZI55020.1"/>
    <property type="molecule type" value="Genomic_DNA"/>
</dbReference>
<dbReference type="GO" id="GO:0003700">
    <property type="term" value="F:DNA-binding transcription factor activity"/>
    <property type="evidence" value="ECO:0007669"/>
    <property type="project" value="InterPro"/>
</dbReference>
<protein>
    <submittedName>
        <fullName evidence="6">LysR family transcriptional regulator</fullName>
    </submittedName>
</protein>
<dbReference type="InterPro" id="IPR036388">
    <property type="entry name" value="WH-like_DNA-bd_sf"/>
</dbReference>
<dbReference type="Pfam" id="PF03466">
    <property type="entry name" value="LysR_substrate"/>
    <property type="match status" value="1"/>
</dbReference>
<dbReference type="InterPro" id="IPR005119">
    <property type="entry name" value="LysR_subst-bd"/>
</dbReference>
<evidence type="ECO:0000256" key="4">
    <source>
        <dbReference type="ARBA" id="ARBA00023163"/>
    </source>
</evidence>
<proteinExistence type="inferred from homology"/>
<keyword evidence="4" id="KW-0804">Transcription</keyword>
<dbReference type="Gene3D" id="3.40.190.290">
    <property type="match status" value="1"/>
</dbReference>
<dbReference type="InterPro" id="IPR036390">
    <property type="entry name" value="WH_DNA-bd_sf"/>
</dbReference>
<dbReference type="PANTHER" id="PTHR30419">
    <property type="entry name" value="HTH-TYPE TRANSCRIPTIONAL REGULATOR YBHD"/>
    <property type="match status" value="1"/>
</dbReference>
<comment type="caution">
    <text evidence="6">The sequence shown here is derived from an EMBL/GenBank/DDBJ whole genome shotgun (WGS) entry which is preliminary data.</text>
</comment>
<keyword evidence="2" id="KW-0805">Transcription regulation</keyword>
<keyword evidence="7" id="KW-1185">Reference proteome</keyword>
<dbReference type="InterPro" id="IPR000847">
    <property type="entry name" value="LysR_HTH_N"/>
</dbReference>
<dbReference type="Pfam" id="PF00126">
    <property type="entry name" value="HTH_1"/>
    <property type="match status" value="1"/>
</dbReference>
<evidence type="ECO:0000256" key="2">
    <source>
        <dbReference type="ARBA" id="ARBA00023015"/>
    </source>
</evidence>
<evidence type="ECO:0000313" key="7">
    <source>
        <dbReference type="Proteomes" id="UP000216913"/>
    </source>
</evidence>
<name>A0A261U1C9_9BORD</name>
<evidence type="ECO:0000259" key="5">
    <source>
        <dbReference type="PROSITE" id="PS50931"/>
    </source>
</evidence>
<dbReference type="PROSITE" id="PS50931">
    <property type="entry name" value="HTH_LYSR"/>
    <property type="match status" value="1"/>
</dbReference>
<evidence type="ECO:0000313" key="6">
    <source>
        <dbReference type="EMBL" id="OZI55020.1"/>
    </source>
</evidence>
<dbReference type="InterPro" id="IPR050950">
    <property type="entry name" value="HTH-type_LysR_regulators"/>
</dbReference>
<dbReference type="PRINTS" id="PR00039">
    <property type="entry name" value="HTHLYSR"/>
</dbReference>
<accession>A0A261U1C9</accession>
<evidence type="ECO:0000256" key="3">
    <source>
        <dbReference type="ARBA" id="ARBA00023125"/>
    </source>
</evidence>
<dbReference type="OrthoDB" id="8806341at2"/>
<keyword evidence="3" id="KW-0238">DNA-binding</keyword>
<feature type="domain" description="HTH lysR-type" evidence="5">
    <location>
        <begin position="19"/>
        <end position="76"/>
    </location>
</feature>
<dbReference type="SUPFAM" id="SSF46785">
    <property type="entry name" value="Winged helix' DNA-binding domain"/>
    <property type="match status" value="1"/>
</dbReference>
<dbReference type="Proteomes" id="UP000216913">
    <property type="component" value="Unassembled WGS sequence"/>
</dbReference>
<dbReference type="AlphaFoldDB" id="A0A261U1C9"/>
<organism evidence="6 7">
    <name type="scientific">Bordetella genomosp. 5</name>
    <dbReference type="NCBI Taxonomy" id="1395608"/>
    <lineage>
        <taxon>Bacteria</taxon>
        <taxon>Pseudomonadati</taxon>
        <taxon>Pseudomonadota</taxon>
        <taxon>Betaproteobacteria</taxon>
        <taxon>Burkholderiales</taxon>
        <taxon>Alcaligenaceae</taxon>
        <taxon>Bordetella</taxon>
    </lineage>
</organism>
<dbReference type="GO" id="GO:0005829">
    <property type="term" value="C:cytosol"/>
    <property type="evidence" value="ECO:0007669"/>
    <property type="project" value="TreeGrafter"/>
</dbReference>
<reference evidence="6 7" key="1">
    <citation type="submission" date="2017-05" db="EMBL/GenBank/DDBJ databases">
        <title>Complete and WGS of Bordetella genogroups.</title>
        <authorList>
            <person name="Spilker T."/>
            <person name="LiPuma J."/>
        </authorList>
    </citation>
    <scope>NUCLEOTIDE SEQUENCE [LARGE SCALE GENOMIC DNA]</scope>
    <source>
        <strain evidence="6 7">AU10456</strain>
    </source>
</reference>
<dbReference type="Gene3D" id="1.10.10.10">
    <property type="entry name" value="Winged helix-like DNA-binding domain superfamily/Winged helix DNA-binding domain"/>
    <property type="match status" value="1"/>
</dbReference>
<dbReference type="SUPFAM" id="SSF53850">
    <property type="entry name" value="Periplasmic binding protein-like II"/>
    <property type="match status" value="1"/>
</dbReference>
<evidence type="ECO:0000256" key="1">
    <source>
        <dbReference type="ARBA" id="ARBA00009437"/>
    </source>
</evidence>
<dbReference type="RefSeq" id="WP_094798074.1">
    <property type="nucleotide sequence ID" value="NZ_NEVP01000001.1"/>
</dbReference>
<dbReference type="GO" id="GO:0003677">
    <property type="term" value="F:DNA binding"/>
    <property type="evidence" value="ECO:0007669"/>
    <property type="project" value="UniProtKB-KW"/>
</dbReference>
<gene>
    <name evidence="6" type="ORF">CAL25_00960</name>
</gene>
<sequence>MAESGFEPAEVMRRLTARLKLRHLNLLLMIRKHGSLTRVAEQMSTSQPAVTSALAELEGMFGAPLFVRSVRGMSPTPLGEVALARASAMLQDLDHLVRDMAATASGMAAHLNIGVIPFVSGQLISGAISATLPMERRISATLTEGTSEQLLAQLRDHSLDAVIGRAQAATGMQDLQFVPLYRQRPRLVASRRLAARLTRGVVQWDDLTDLDWVLGTRSTPMREQVADLFLRAGLPPPEPLVESNSAKLVGEIVAASERAVSVVPADIADELVRIAGVTIVPFTFEWTLAPIALFTRADSEPRPVDRLFSDALSRLCAQIYGPIS</sequence>
<comment type="similarity">
    <text evidence="1">Belongs to the LysR transcriptional regulatory family.</text>
</comment>
<dbReference type="PANTHER" id="PTHR30419:SF8">
    <property type="entry name" value="NITROGEN ASSIMILATION TRANSCRIPTIONAL ACTIVATOR-RELATED"/>
    <property type="match status" value="1"/>
</dbReference>